<organism evidence="2 3">
    <name type="scientific">Daedalea quercina L-15889</name>
    <dbReference type="NCBI Taxonomy" id="1314783"/>
    <lineage>
        <taxon>Eukaryota</taxon>
        <taxon>Fungi</taxon>
        <taxon>Dikarya</taxon>
        <taxon>Basidiomycota</taxon>
        <taxon>Agaricomycotina</taxon>
        <taxon>Agaricomycetes</taxon>
        <taxon>Polyporales</taxon>
        <taxon>Fomitopsis</taxon>
    </lineage>
</organism>
<sequence>MLNTRAPLLSALLGELLSADRAAVKRRKAKRRRRKRGQEKTAPGRHSQAPAQPVQEAAPAQRGGECSTAAPTSTRDGLSNVRRDIRPSAGGDNRTRARDVDSWSDVEMGGRSDDELWAPFNEFEEDSDAELWAPFEDDEGDHMNVVAGDFTDIGPSTASFGGLFYLCRHDCSSRDFGSRR</sequence>
<feature type="compositionally biased region" description="Low complexity" evidence="1">
    <location>
        <begin position="48"/>
        <end position="61"/>
    </location>
</feature>
<dbReference type="AlphaFoldDB" id="A0A165L0A1"/>
<evidence type="ECO:0000313" key="2">
    <source>
        <dbReference type="EMBL" id="KZT63827.1"/>
    </source>
</evidence>
<dbReference type="EMBL" id="KV429155">
    <property type="protein sequence ID" value="KZT63827.1"/>
    <property type="molecule type" value="Genomic_DNA"/>
</dbReference>
<evidence type="ECO:0000256" key="1">
    <source>
        <dbReference type="SAM" id="MobiDB-lite"/>
    </source>
</evidence>
<feature type="region of interest" description="Disordered" evidence="1">
    <location>
        <begin position="20"/>
        <end position="107"/>
    </location>
</feature>
<reference evidence="2 3" key="1">
    <citation type="journal article" date="2016" name="Mol. Biol. Evol.">
        <title>Comparative Genomics of Early-Diverging Mushroom-Forming Fungi Provides Insights into the Origins of Lignocellulose Decay Capabilities.</title>
        <authorList>
            <person name="Nagy L.G."/>
            <person name="Riley R."/>
            <person name="Tritt A."/>
            <person name="Adam C."/>
            <person name="Daum C."/>
            <person name="Floudas D."/>
            <person name="Sun H."/>
            <person name="Yadav J.S."/>
            <person name="Pangilinan J."/>
            <person name="Larsson K.H."/>
            <person name="Matsuura K."/>
            <person name="Barry K."/>
            <person name="Labutti K."/>
            <person name="Kuo R."/>
            <person name="Ohm R.A."/>
            <person name="Bhattacharya S.S."/>
            <person name="Shirouzu T."/>
            <person name="Yoshinaga Y."/>
            <person name="Martin F.M."/>
            <person name="Grigoriev I.V."/>
            <person name="Hibbett D.S."/>
        </authorList>
    </citation>
    <scope>NUCLEOTIDE SEQUENCE [LARGE SCALE GENOMIC DNA]</scope>
    <source>
        <strain evidence="2 3">L-15889</strain>
    </source>
</reference>
<feature type="compositionally biased region" description="Basic residues" evidence="1">
    <location>
        <begin position="24"/>
        <end position="37"/>
    </location>
</feature>
<evidence type="ECO:0000313" key="3">
    <source>
        <dbReference type="Proteomes" id="UP000076727"/>
    </source>
</evidence>
<name>A0A165L0A1_9APHY</name>
<dbReference type="Proteomes" id="UP000076727">
    <property type="component" value="Unassembled WGS sequence"/>
</dbReference>
<proteinExistence type="predicted"/>
<keyword evidence="3" id="KW-1185">Reference proteome</keyword>
<gene>
    <name evidence="2" type="ORF">DAEQUDRAFT_733426</name>
</gene>
<protein>
    <submittedName>
        <fullName evidence="2">Uncharacterized protein</fullName>
    </submittedName>
</protein>
<accession>A0A165L0A1</accession>